<dbReference type="KEGG" id="spat:A0O21_08675"/>
<evidence type="ECO:0000313" key="3">
    <source>
        <dbReference type="Proteomes" id="UP000077317"/>
    </source>
</evidence>
<protein>
    <recommendedName>
        <fullName evidence="4">Bacteriocin</fullName>
    </recommendedName>
</protein>
<dbReference type="EMBL" id="CP014699">
    <property type="protein sequence ID" value="AND80071.1"/>
    <property type="molecule type" value="Genomic_DNA"/>
</dbReference>
<keyword evidence="1" id="KW-0812">Transmembrane</keyword>
<dbReference type="RefSeq" id="WP_067064325.1">
    <property type="nucleotide sequence ID" value="NZ_CP014699.1"/>
</dbReference>
<gene>
    <name evidence="2" type="ORF">A0O21_08675</name>
</gene>
<keyword evidence="3" id="KW-1185">Reference proteome</keyword>
<reference evidence="3" key="2">
    <citation type="submission" date="2016-03" db="EMBL/GenBank/DDBJ databases">
        <title>Streptococcus antelopensis sp. nov., isolated from the feces of the Tibetan antelope (Pantholops hodgsonii) in Hoh Xil National Nature Reserve, Qinghai, China.</title>
        <authorList>
            <person name="Bai X."/>
        </authorList>
    </citation>
    <scope>NUCLEOTIDE SEQUENCE [LARGE SCALE GENOMIC DNA]</scope>
    <source>
        <strain evidence="3">TA 26</strain>
    </source>
</reference>
<accession>A0A172Q9F1</accession>
<reference evidence="2 3" key="1">
    <citation type="journal article" date="2016" name="Int. J. Syst. Evol. Microbiol.">
        <title>Streptococcuspantholopis sp. nov., isolated from faeces of the Tibetan antelope (Pantholops hodgsonii).</title>
        <authorList>
            <person name="Bai X."/>
            <person name="Xiong Y."/>
            <person name="Lu S."/>
            <person name="Jin D."/>
            <person name="Lai X."/>
            <person name="Yang J."/>
            <person name="Niu L."/>
            <person name="Hu S."/>
            <person name="Meng X."/>
            <person name="Pu J."/>
            <person name="Ye C."/>
            <person name="Xu J."/>
        </authorList>
    </citation>
    <scope>NUCLEOTIDE SEQUENCE [LARGE SCALE GENOMIC DNA]</scope>
    <source>
        <strain evidence="2 3">TA 26</strain>
    </source>
</reference>
<dbReference type="Proteomes" id="UP000077317">
    <property type="component" value="Chromosome"/>
</dbReference>
<proteinExistence type="predicted"/>
<dbReference type="AlphaFoldDB" id="A0A172Q9F1"/>
<dbReference type="OrthoDB" id="2237195at2"/>
<evidence type="ECO:0000313" key="2">
    <source>
        <dbReference type="EMBL" id="AND80071.1"/>
    </source>
</evidence>
<keyword evidence="1" id="KW-0472">Membrane</keyword>
<feature type="transmembrane region" description="Helical" evidence="1">
    <location>
        <begin position="39"/>
        <end position="60"/>
    </location>
</feature>
<organism evidence="2 3">
    <name type="scientific">Streptococcus pantholopis</name>
    <dbReference type="NCBI Taxonomy" id="1811193"/>
    <lineage>
        <taxon>Bacteria</taxon>
        <taxon>Bacillati</taxon>
        <taxon>Bacillota</taxon>
        <taxon>Bacilli</taxon>
        <taxon>Lactobacillales</taxon>
        <taxon>Streptococcaceae</taxon>
        <taxon>Streptococcus</taxon>
    </lineage>
</organism>
<keyword evidence="1" id="KW-1133">Transmembrane helix</keyword>
<evidence type="ECO:0000256" key="1">
    <source>
        <dbReference type="SAM" id="Phobius"/>
    </source>
</evidence>
<name>A0A172Q9F1_9STRE</name>
<dbReference type="STRING" id="1811193.A0O21_08675"/>
<sequence>MTKFEQMNSMNQKFVPLLDEELMAVEGGALLTTTIAGVAAWKIIGGAGLVGAGIGVGYLVNK</sequence>
<evidence type="ECO:0008006" key="4">
    <source>
        <dbReference type="Google" id="ProtNLM"/>
    </source>
</evidence>